<comment type="similarity">
    <text evidence="1">Belongs to the biotin--protein ligase family.</text>
</comment>
<dbReference type="SUPFAM" id="SSF50037">
    <property type="entry name" value="C-terminal domain of transcriptional repressors"/>
    <property type="match status" value="1"/>
</dbReference>
<proteinExistence type="inferred from homology"/>
<evidence type="ECO:0000256" key="4">
    <source>
        <dbReference type="ARBA" id="ARBA00022840"/>
    </source>
</evidence>
<dbReference type="OrthoDB" id="10250105at2759"/>
<keyword evidence="5" id="KW-1133">Transmembrane helix</keyword>
<keyword evidence="4" id="KW-0067">ATP-binding</keyword>
<dbReference type="InterPro" id="IPR045864">
    <property type="entry name" value="aa-tRNA-synth_II/BPL/LPL"/>
</dbReference>
<evidence type="ECO:0000256" key="2">
    <source>
        <dbReference type="ARBA" id="ARBA00022598"/>
    </source>
</evidence>
<name>A0A9P1BGE2_9DINO</name>
<dbReference type="Proteomes" id="UP001152797">
    <property type="component" value="Unassembled WGS sequence"/>
</dbReference>
<dbReference type="GO" id="GO:0005737">
    <property type="term" value="C:cytoplasm"/>
    <property type="evidence" value="ECO:0007669"/>
    <property type="project" value="TreeGrafter"/>
</dbReference>
<dbReference type="PROSITE" id="PS51733">
    <property type="entry name" value="BPL_LPL_CATALYTIC"/>
    <property type="match status" value="1"/>
</dbReference>
<dbReference type="InterPro" id="IPR003142">
    <property type="entry name" value="BPL_C"/>
</dbReference>
<dbReference type="NCBIfam" id="TIGR00121">
    <property type="entry name" value="birA_ligase"/>
    <property type="match status" value="1"/>
</dbReference>
<keyword evidence="5" id="KW-0472">Membrane</keyword>
<protein>
    <submittedName>
        <fullName evidence="8">Biotin ligase</fullName>
    </submittedName>
</protein>
<keyword evidence="3" id="KW-0547">Nucleotide-binding</keyword>
<dbReference type="Pfam" id="PF03099">
    <property type="entry name" value="BPL_LplA_LipB"/>
    <property type="match status" value="1"/>
</dbReference>
<dbReference type="Pfam" id="PF02237">
    <property type="entry name" value="BPL_C"/>
    <property type="match status" value="1"/>
</dbReference>
<gene>
    <name evidence="7" type="ORF">C1SCF055_LOCUS570</name>
</gene>
<dbReference type="Gene3D" id="3.30.930.10">
    <property type="entry name" value="Bira Bifunctional Protein, Domain 2"/>
    <property type="match status" value="1"/>
</dbReference>
<evidence type="ECO:0000313" key="9">
    <source>
        <dbReference type="Proteomes" id="UP001152797"/>
    </source>
</evidence>
<dbReference type="EMBL" id="CAMXCT030000001">
    <property type="protein sequence ID" value="CAL4759292.1"/>
    <property type="molecule type" value="Genomic_DNA"/>
</dbReference>
<evidence type="ECO:0000313" key="8">
    <source>
        <dbReference type="EMBL" id="CAL4759292.1"/>
    </source>
</evidence>
<reference evidence="7" key="1">
    <citation type="submission" date="2022-10" db="EMBL/GenBank/DDBJ databases">
        <authorList>
            <person name="Chen Y."/>
            <person name="Dougan E. K."/>
            <person name="Chan C."/>
            <person name="Rhodes N."/>
            <person name="Thang M."/>
        </authorList>
    </citation>
    <scope>NUCLEOTIDE SEQUENCE</scope>
</reference>
<keyword evidence="2 8" id="KW-0436">Ligase</keyword>
<dbReference type="AlphaFoldDB" id="A0A9P1BGE2"/>
<evidence type="ECO:0000313" key="7">
    <source>
        <dbReference type="EMBL" id="CAI3971980.1"/>
    </source>
</evidence>
<evidence type="ECO:0000259" key="6">
    <source>
        <dbReference type="PROSITE" id="PS51733"/>
    </source>
</evidence>
<dbReference type="InterPro" id="IPR008988">
    <property type="entry name" value="Transcriptional_repressor_C"/>
</dbReference>
<organism evidence="7">
    <name type="scientific">Cladocopium goreaui</name>
    <dbReference type="NCBI Taxonomy" id="2562237"/>
    <lineage>
        <taxon>Eukaryota</taxon>
        <taxon>Sar</taxon>
        <taxon>Alveolata</taxon>
        <taxon>Dinophyceae</taxon>
        <taxon>Suessiales</taxon>
        <taxon>Symbiodiniaceae</taxon>
        <taxon>Cladocopium</taxon>
    </lineage>
</organism>
<dbReference type="CDD" id="cd16442">
    <property type="entry name" value="BPL"/>
    <property type="match status" value="1"/>
</dbReference>
<accession>A0A9P1BGE2</accession>
<dbReference type="InterPro" id="IPR004408">
    <property type="entry name" value="Biotin_CoA_COase_ligase"/>
</dbReference>
<dbReference type="PANTHER" id="PTHR12835:SF5">
    <property type="entry name" value="BIOTIN--PROTEIN LIGASE"/>
    <property type="match status" value="1"/>
</dbReference>
<dbReference type="SUPFAM" id="SSF55681">
    <property type="entry name" value="Class II aaRS and biotin synthetases"/>
    <property type="match status" value="1"/>
</dbReference>
<comment type="caution">
    <text evidence="7">The sequence shown here is derived from an EMBL/GenBank/DDBJ whole genome shotgun (WGS) entry which is preliminary data.</text>
</comment>
<dbReference type="GO" id="GO:0004077">
    <property type="term" value="F:biotin--[biotin carboxyl-carrier protein] ligase activity"/>
    <property type="evidence" value="ECO:0007669"/>
    <property type="project" value="InterPro"/>
</dbReference>
<dbReference type="InterPro" id="IPR004143">
    <property type="entry name" value="BPL_LPL_catalytic"/>
</dbReference>
<sequence length="367" mass="40410">MEDRRLFSRAQHQRPRRRFLFALLGCAPIVTMFAGCPAMSPRHVMVDGIMSEMHRGSEEGTYQRMRNDMEATEGESAPHYDGRFGTLLPPSLSDSPWKTSSMSHSQPDESAFDLEQITSTTFVKEVICHKTIDSTNNFALELCRSNQVSGALLILTEEQTAGRGRGENVWWSTDGSLAFSLVIDTDEFRLPQELWPQASLTTGLAVCMALEQLLGEGHVALKWPNDVHLQGRKIGGILVEVGPRPSGKLVLGIGLNVNNSLAEASSELQARATSLFDFTGRDFMRTDVLTAILAQLEQQLSRLALRDPLLANDWQSRCALRGKTVEIDSGKKRVQGTCQGIDVDGALVVVTEEGPQRIFGGTVTHID</sequence>
<keyword evidence="9" id="KW-1185">Reference proteome</keyword>
<dbReference type="Gene3D" id="2.30.30.100">
    <property type="match status" value="1"/>
</dbReference>
<evidence type="ECO:0000256" key="5">
    <source>
        <dbReference type="SAM" id="Phobius"/>
    </source>
</evidence>
<keyword evidence="5" id="KW-0812">Transmembrane</keyword>
<feature type="transmembrane region" description="Helical" evidence="5">
    <location>
        <begin position="20"/>
        <end position="40"/>
    </location>
</feature>
<evidence type="ECO:0000256" key="3">
    <source>
        <dbReference type="ARBA" id="ARBA00022741"/>
    </source>
</evidence>
<dbReference type="GO" id="GO:0005524">
    <property type="term" value="F:ATP binding"/>
    <property type="evidence" value="ECO:0007669"/>
    <property type="project" value="UniProtKB-KW"/>
</dbReference>
<reference evidence="8 9" key="2">
    <citation type="submission" date="2024-05" db="EMBL/GenBank/DDBJ databases">
        <authorList>
            <person name="Chen Y."/>
            <person name="Shah S."/>
            <person name="Dougan E. K."/>
            <person name="Thang M."/>
            <person name="Chan C."/>
        </authorList>
    </citation>
    <scope>NUCLEOTIDE SEQUENCE [LARGE SCALE GENOMIC DNA]</scope>
</reference>
<evidence type="ECO:0000256" key="1">
    <source>
        <dbReference type="ARBA" id="ARBA00009934"/>
    </source>
</evidence>
<feature type="domain" description="BPL/LPL catalytic" evidence="6">
    <location>
        <begin position="111"/>
        <end position="304"/>
    </location>
</feature>
<dbReference type="EMBL" id="CAMXCT020000001">
    <property type="protein sequence ID" value="CAL1125355.1"/>
    <property type="molecule type" value="Genomic_DNA"/>
</dbReference>
<dbReference type="EMBL" id="CAMXCT010000001">
    <property type="protein sequence ID" value="CAI3971980.1"/>
    <property type="molecule type" value="Genomic_DNA"/>
</dbReference>
<dbReference type="PANTHER" id="PTHR12835">
    <property type="entry name" value="BIOTIN PROTEIN LIGASE"/>
    <property type="match status" value="1"/>
</dbReference>